<dbReference type="RefSeq" id="WP_158520552.1">
    <property type="nucleotide sequence ID" value="NZ_JACBYZ010000001.1"/>
</dbReference>
<evidence type="ECO:0000313" key="4">
    <source>
        <dbReference type="Proteomes" id="UP000228976"/>
    </source>
</evidence>
<protein>
    <submittedName>
        <fullName evidence="3">ABC transporter substrate-binding protein</fullName>
    </submittedName>
</protein>
<dbReference type="CDD" id="cd08501">
    <property type="entry name" value="PBP2_Lpqw"/>
    <property type="match status" value="1"/>
</dbReference>
<evidence type="ECO:0000313" key="3">
    <source>
        <dbReference type="EMBL" id="OZG55220.1"/>
    </source>
</evidence>
<dbReference type="InterPro" id="IPR000914">
    <property type="entry name" value="SBP_5_dom"/>
</dbReference>
<dbReference type="PANTHER" id="PTHR30290">
    <property type="entry name" value="PERIPLASMIC BINDING COMPONENT OF ABC TRANSPORTER"/>
    <property type="match status" value="1"/>
</dbReference>
<proteinExistence type="predicted"/>
<dbReference type="AlphaFoldDB" id="A0A261F7U4"/>
<comment type="caution">
    <text evidence="3">The sequence shown here is derived from an EMBL/GenBank/DDBJ whole genome shotgun (WGS) entry which is preliminary data.</text>
</comment>
<gene>
    <name evidence="3" type="ORF">AEAE_1198</name>
</gene>
<dbReference type="EMBL" id="MWWU01000004">
    <property type="protein sequence ID" value="OZG55220.1"/>
    <property type="molecule type" value="Genomic_DNA"/>
</dbReference>
<accession>A0A261F7U4</accession>
<evidence type="ECO:0000259" key="2">
    <source>
        <dbReference type="Pfam" id="PF00496"/>
    </source>
</evidence>
<dbReference type="SUPFAM" id="SSF53850">
    <property type="entry name" value="Periplasmic binding protein-like II"/>
    <property type="match status" value="1"/>
</dbReference>
<dbReference type="Pfam" id="PF00496">
    <property type="entry name" value="SBP_bac_5"/>
    <property type="match status" value="1"/>
</dbReference>
<dbReference type="PIRSF" id="PIRSF002741">
    <property type="entry name" value="MppA"/>
    <property type="match status" value="1"/>
</dbReference>
<dbReference type="InterPro" id="IPR039424">
    <property type="entry name" value="SBP_5"/>
</dbReference>
<dbReference type="GO" id="GO:1904680">
    <property type="term" value="F:peptide transmembrane transporter activity"/>
    <property type="evidence" value="ECO:0007669"/>
    <property type="project" value="TreeGrafter"/>
</dbReference>
<dbReference type="Gene3D" id="3.10.105.10">
    <property type="entry name" value="Dipeptide-binding Protein, Domain 3"/>
    <property type="match status" value="1"/>
</dbReference>
<dbReference type="Gene3D" id="3.40.190.10">
    <property type="entry name" value="Periplasmic binding protein-like II"/>
    <property type="match status" value="1"/>
</dbReference>
<evidence type="ECO:0000256" key="1">
    <source>
        <dbReference type="SAM" id="SignalP"/>
    </source>
</evidence>
<dbReference type="Proteomes" id="UP000228976">
    <property type="component" value="Unassembled WGS sequence"/>
</dbReference>
<dbReference type="OrthoDB" id="7888869at2"/>
<dbReference type="PROSITE" id="PS51257">
    <property type="entry name" value="PROKAR_LIPOPROTEIN"/>
    <property type="match status" value="1"/>
</dbReference>
<sequence>MKNSMMKRFAASVAVVASLAMVAAGCGNSSTNTNAGPAQTEPKDGYASSYTGKYAMPSKDGVYNNTQDRDNLKDGGTYTYDSTYSPNWNYFNVDGTTSYMSDLWYWYMPTLALQDTKGNLKWNPDFVKSVTMKSANPLVVEMTLADKAKWNDGSDMNWEDVKATWTVSNGKDEAYTPASTDGFKDIKSVERGDSDKQAIITFAKPFFPWQSLLTGLYPRMALDPKVFSNGWVDNPHNEWAAGPFVVASHDKDQVVFERNPKWWGKPAKLDKVVVKFMEAQAALNAFQNGETDKTEFTSGPSLKQVKGRKDAQIRYGYSKTTNVFTLNGTDKYLKDINVRKAFVQAMDTKTLTKIHYQGTDWTATAPGSELFPVFQEGYEDNRPKDSLYTGADKPKKTMEAAGYKMGKDGYFKDKEGKTVTFSYVYFGSTALANSMARAIQQMGKAAGLKIELDNRDSSKFVDTMNKHEYGVIGMGWSASSPYGQVNVNQLYGSKSESNYTFVGSKEVDKLADIPGTISDQLKAVKAANKAEKAALALYGTMPRDVPPAYFAVKKGLANVGPAGFLIVPPENIGWQK</sequence>
<dbReference type="GO" id="GO:0042597">
    <property type="term" value="C:periplasmic space"/>
    <property type="evidence" value="ECO:0007669"/>
    <property type="project" value="UniProtKB-ARBA"/>
</dbReference>
<dbReference type="PANTHER" id="PTHR30290:SF65">
    <property type="entry name" value="MONOACYL PHOSPHATIDYLINOSITOL TETRAMANNOSIDE-BINDING PROTEIN LPQW-RELATED"/>
    <property type="match status" value="1"/>
</dbReference>
<keyword evidence="4" id="KW-1185">Reference proteome</keyword>
<dbReference type="GO" id="GO:0015833">
    <property type="term" value="P:peptide transport"/>
    <property type="evidence" value="ECO:0007669"/>
    <property type="project" value="TreeGrafter"/>
</dbReference>
<feature type="signal peptide" evidence="1">
    <location>
        <begin position="1"/>
        <end position="35"/>
    </location>
</feature>
<dbReference type="GO" id="GO:0043190">
    <property type="term" value="C:ATP-binding cassette (ABC) transporter complex"/>
    <property type="evidence" value="ECO:0007669"/>
    <property type="project" value="InterPro"/>
</dbReference>
<name>A0A261F7U4_9BIFI</name>
<reference evidence="3 4" key="1">
    <citation type="journal article" date="2017" name="BMC Genomics">
        <title>Comparative genomic and phylogenomic analyses of the Bifidobacteriaceae family.</title>
        <authorList>
            <person name="Lugli G.A."/>
            <person name="Milani C."/>
            <person name="Turroni F."/>
            <person name="Duranti S."/>
            <person name="Mancabelli L."/>
            <person name="Mangifesta M."/>
            <person name="Ferrario C."/>
            <person name="Modesto M."/>
            <person name="Mattarelli P."/>
            <person name="Jiri K."/>
            <person name="van Sinderen D."/>
            <person name="Ventura M."/>
        </authorList>
    </citation>
    <scope>NUCLEOTIDE SEQUENCE [LARGE SCALE GENOMIC DNA]</scope>
    <source>
        <strain evidence="3 4">LMG 21773</strain>
    </source>
</reference>
<organism evidence="3 4">
    <name type="scientific">Aeriscardovia aeriphila</name>
    <dbReference type="NCBI Taxonomy" id="218139"/>
    <lineage>
        <taxon>Bacteria</taxon>
        <taxon>Bacillati</taxon>
        <taxon>Actinomycetota</taxon>
        <taxon>Actinomycetes</taxon>
        <taxon>Bifidobacteriales</taxon>
        <taxon>Bifidobacteriaceae</taxon>
        <taxon>Aeriscardovia</taxon>
    </lineage>
</organism>
<dbReference type="InterPro" id="IPR030678">
    <property type="entry name" value="Peptide/Ni-bd"/>
</dbReference>
<feature type="domain" description="Solute-binding protein family 5" evidence="2">
    <location>
        <begin position="123"/>
        <end position="495"/>
    </location>
</feature>
<keyword evidence="1" id="KW-0732">Signal</keyword>
<feature type="chain" id="PRO_5038792439" evidence="1">
    <location>
        <begin position="36"/>
        <end position="576"/>
    </location>
</feature>